<organism evidence="1 2">
    <name type="scientific">Thermostaphylospora chromogena</name>
    <dbReference type="NCBI Taxonomy" id="35622"/>
    <lineage>
        <taxon>Bacteria</taxon>
        <taxon>Bacillati</taxon>
        <taxon>Actinomycetota</taxon>
        <taxon>Actinomycetes</taxon>
        <taxon>Streptosporangiales</taxon>
        <taxon>Thermomonosporaceae</taxon>
        <taxon>Thermostaphylospora</taxon>
    </lineage>
</organism>
<name>A0A1H1G6C2_9ACTN</name>
<dbReference type="AlphaFoldDB" id="A0A1H1G6C2"/>
<keyword evidence="2" id="KW-1185">Reference proteome</keyword>
<accession>A0A1H1G6C2</accession>
<dbReference type="Proteomes" id="UP000217103">
    <property type="component" value="Unassembled WGS sequence"/>
</dbReference>
<evidence type="ECO:0000313" key="1">
    <source>
        <dbReference type="EMBL" id="SDR08468.1"/>
    </source>
</evidence>
<evidence type="ECO:0000313" key="2">
    <source>
        <dbReference type="Proteomes" id="UP000217103"/>
    </source>
</evidence>
<proteinExistence type="predicted"/>
<reference evidence="1 2" key="1">
    <citation type="submission" date="2016-10" db="EMBL/GenBank/DDBJ databases">
        <authorList>
            <person name="de Groot N.N."/>
        </authorList>
    </citation>
    <scope>NUCLEOTIDE SEQUENCE [LARGE SCALE GENOMIC DNA]</scope>
    <source>
        <strain evidence="1 2">DSM 43794</strain>
    </source>
</reference>
<dbReference type="STRING" id="35622.SAMN04489764_3383"/>
<protein>
    <submittedName>
        <fullName evidence="1">Uncharacterized protein</fullName>
    </submittedName>
</protein>
<gene>
    <name evidence="1" type="ORF">SAMN04489764_3383</name>
</gene>
<sequence>MESAFPIDVGYRAIWTRPGVAPERFSRALIWTVRYGCFTGD</sequence>
<dbReference type="EMBL" id="FNKK01000002">
    <property type="protein sequence ID" value="SDR08468.1"/>
    <property type="molecule type" value="Genomic_DNA"/>
</dbReference>